<keyword evidence="3" id="KW-1185">Reference proteome</keyword>
<evidence type="ECO:0000259" key="1">
    <source>
        <dbReference type="PROSITE" id="PS51746"/>
    </source>
</evidence>
<dbReference type="GO" id="GO:0004722">
    <property type="term" value="F:protein serine/threonine phosphatase activity"/>
    <property type="evidence" value="ECO:0007669"/>
    <property type="project" value="InterPro"/>
</dbReference>
<sequence length="287" mass="31625">MSFWSFFRPKPMPDEEPMASVGDADLRAVVLSDVGCVRTNNEDAARFIRPTDADLRTRRGYLAIVADGMGGHAAGEVASALAVEVVAKTYYEQNEAPDDALHKALYKANQAIWQAASQRSAHRNMGTTCTAVALIDDRFWLAHVGDSRLYHLKNGEAIALTVDHTQVRQLLDQQVITAEEALRHPDRNVLTRAMGTHATVSIDLADSVHTLAYGERLLLCSDGLYEYISPAELVRFGMASTLSADARYLIDLAKLRGGHDNLTVVLIERMDRQLLEANHPTKSIDTP</sequence>
<dbReference type="RefSeq" id="WP_207333387.1">
    <property type="nucleotide sequence ID" value="NZ_JAFMYU010000001.1"/>
</dbReference>
<proteinExistence type="predicted"/>
<feature type="domain" description="PPM-type phosphatase" evidence="1">
    <location>
        <begin position="20"/>
        <end position="269"/>
    </location>
</feature>
<evidence type="ECO:0000313" key="2">
    <source>
        <dbReference type="EMBL" id="MBO0929416.1"/>
    </source>
</evidence>
<dbReference type="AlphaFoldDB" id="A0A939G040"/>
<evidence type="ECO:0000313" key="3">
    <source>
        <dbReference type="Proteomes" id="UP000664795"/>
    </source>
</evidence>
<dbReference type="InterPro" id="IPR001932">
    <property type="entry name" value="PPM-type_phosphatase-like_dom"/>
</dbReference>
<dbReference type="Pfam" id="PF13672">
    <property type="entry name" value="PP2C_2"/>
    <property type="match status" value="1"/>
</dbReference>
<dbReference type="PANTHER" id="PTHR13832:SF827">
    <property type="entry name" value="PROTEIN PHOSPHATASE 1L"/>
    <property type="match status" value="1"/>
</dbReference>
<dbReference type="InterPro" id="IPR036457">
    <property type="entry name" value="PPM-type-like_dom_sf"/>
</dbReference>
<dbReference type="EMBL" id="JAFMYU010000001">
    <property type="protein sequence ID" value="MBO0929416.1"/>
    <property type="molecule type" value="Genomic_DNA"/>
</dbReference>
<dbReference type="Gene3D" id="3.60.40.10">
    <property type="entry name" value="PPM-type phosphatase domain"/>
    <property type="match status" value="1"/>
</dbReference>
<dbReference type="SMART" id="SM00332">
    <property type="entry name" value="PP2Cc"/>
    <property type="match status" value="1"/>
</dbReference>
<accession>A0A939G040</accession>
<dbReference type="PROSITE" id="PS51746">
    <property type="entry name" value="PPM_2"/>
    <property type="match status" value="1"/>
</dbReference>
<dbReference type="CDD" id="cd00143">
    <property type="entry name" value="PP2Cc"/>
    <property type="match status" value="1"/>
</dbReference>
<name>A0A939G040_9BACT</name>
<protein>
    <submittedName>
        <fullName evidence="2">Serine/threonine-protein phosphatase</fullName>
    </submittedName>
</protein>
<reference evidence="2 3" key="1">
    <citation type="submission" date="2021-03" db="EMBL/GenBank/DDBJ databases">
        <title>Fibrella sp. HMF5036 genome sequencing and assembly.</title>
        <authorList>
            <person name="Kang H."/>
            <person name="Kim H."/>
            <person name="Bae S."/>
            <person name="Joh K."/>
        </authorList>
    </citation>
    <scope>NUCLEOTIDE SEQUENCE [LARGE SCALE GENOMIC DNA]</scope>
    <source>
        <strain evidence="2 3">HMF5036</strain>
    </source>
</reference>
<dbReference type="PANTHER" id="PTHR13832">
    <property type="entry name" value="PROTEIN PHOSPHATASE 2C"/>
    <property type="match status" value="1"/>
</dbReference>
<dbReference type="SUPFAM" id="SSF81606">
    <property type="entry name" value="PP2C-like"/>
    <property type="match status" value="1"/>
</dbReference>
<dbReference type="InterPro" id="IPR015655">
    <property type="entry name" value="PP2C"/>
</dbReference>
<comment type="caution">
    <text evidence="2">The sequence shown here is derived from an EMBL/GenBank/DDBJ whole genome shotgun (WGS) entry which is preliminary data.</text>
</comment>
<gene>
    <name evidence="2" type="ORF">J2I48_00325</name>
</gene>
<organism evidence="2 3">
    <name type="scientific">Fibrella aquatilis</name>
    <dbReference type="NCBI Taxonomy" id="2817059"/>
    <lineage>
        <taxon>Bacteria</taxon>
        <taxon>Pseudomonadati</taxon>
        <taxon>Bacteroidota</taxon>
        <taxon>Cytophagia</taxon>
        <taxon>Cytophagales</taxon>
        <taxon>Spirosomataceae</taxon>
        <taxon>Fibrella</taxon>
    </lineage>
</organism>
<dbReference type="SMART" id="SM00331">
    <property type="entry name" value="PP2C_SIG"/>
    <property type="match status" value="1"/>
</dbReference>
<dbReference type="Proteomes" id="UP000664795">
    <property type="component" value="Unassembled WGS sequence"/>
</dbReference>